<feature type="region of interest" description="Disordered" evidence="5">
    <location>
        <begin position="293"/>
        <end position="318"/>
    </location>
</feature>
<feature type="transmembrane region" description="Helical" evidence="6">
    <location>
        <begin position="158"/>
        <end position="177"/>
    </location>
</feature>
<evidence type="ECO:0000256" key="6">
    <source>
        <dbReference type="SAM" id="Phobius"/>
    </source>
</evidence>
<evidence type="ECO:0000256" key="1">
    <source>
        <dbReference type="ARBA" id="ARBA00004141"/>
    </source>
</evidence>
<proteinExistence type="predicted"/>
<keyword evidence="2 6" id="KW-0812">Transmembrane</keyword>
<protein>
    <submittedName>
        <fullName evidence="7">Uncharacterized protein</fullName>
    </submittedName>
</protein>
<accession>A0A9P7ZXU1</accession>
<feature type="compositionally biased region" description="Low complexity" evidence="5">
    <location>
        <begin position="303"/>
        <end position="318"/>
    </location>
</feature>
<dbReference type="AlphaFoldDB" id="A0A9P7ZXU1"/>
<sequence>MPRTRTPRTLYPFKGIVYLVSNPSLWPRVILPFIVLLIITIVLLVLAFMYLMPSQVDFFTRHSWPSWLAYTVSVLLTLLEAALGSLISYLALMPLWEDALFDAVLRTRKLGYIIEAAHGDYRTCLNGLMGGVYIILFQSVVLLFFQIVSLIVLLPLHVVPVVGTIVYCYLNGWVMTFSKRIHYDVELRKMSVNQSRKYAWRHRSEFCEFGAVAVFLEMTPVLNILFFWTNVVGAALWVADEIEEARRQDRVASSSAQNQSGSHYVTFHPYDSPQASLPSEPLLGARAYDNYSVASEQPPPYQGPSQGQQQYQPAPVRK</sequence>
<dbReference type="Proteomes" id="UP000717515">
    <property type="component" value="Unassembled WGS sequence"/>
</dbReference>
<reference evidence="7" key="1">
    <citation type="submission" date="2021-07" db="EMBL/GenBank/DDBJ databases">
        <title>Draft genome of Mortierella alpina, strain LL118, isolated from an aspen leaf litter sample.</title>
        <authorList>
            <person name="Yang S."/>
            <person name="Vinatzer B.A."/>
        </authorList>
    </citation>
    <scope>NUCLEOTIDE SEQUENCE</scope>
    <source>
        <strain evidence="7">LL118</strain>
    </source>
</reference>
<gene>
    <name evidence="7" type="ORF">KVV02_004203</name>
</gene>
<evidence type="ECO:0000256" key="5">
    <source>
        <dbReference type="SAM" id="MobiDB-lite"/>
    </source>
</evidence>
<dbReference type="InterPro" id="IPR052786">
    <property type="entry name" value="Spore_wall_assembly"/>
</dbReference>
<dbReference type="PANTHER" id="PTHR34292:SF2">
    <property type="entry name" value="OUTER SPORE WALL PROTEIN LDS1"/>
    <property type="match status" value="1"/>
</dbReference>
<evidence type="ECO:0000313" key="7">
    <source>
        <dbReference type="EMBL" id="KAG9320613.1"/>
    </source>
</evidence>
<evidence type="ECO:0000256" key="3">
    <source>
        <dbReference type="ARBA" id="ARBA00022989"/>
    </source>
</evidence>
<dbReference type="PANTHER" id="PTHR34292">
    <property type="entry name" value="OUTER SPORE WALL PROTEIN LDS1"/>
    <property type="match status" value="1"/>
</dbReference>
<keyword evidence="3 6" id="KW-1133">Transmembrane helix</keyword>
<organism evidence="7 8">
    <name type="scientific">Mortierella alpina</name>
    <name type="common">Oleaginous fungus</name>
    <name type="synonym">Mortierella renispora</name>
    <dbReference type="NCBI Taxonomy" id="64518"/>
    <lineage>
        <taxon>Eukaryota</taxon>
        <taxon>Fungi</taxon>
        <taxon>Fungi incertae sedis</taxon>
        <taxon>Mucoromycota</taxon>
        <taxon>Mortierellomycotina</taxon>
        <taxon>Mortierellomycetes</taxon>
        <taxon>Mortierellales</taxon>
        <taxon>Mortierellaceae</taxon>
        <taxon>Mortierella</taxon>
    </lineage>
</organism>
<keyword evidence="4 6" id="KW-0472">Membrane</keyword>
<dbReference type="EMBL" id="JAIFTL010000274">
    <property type="protein sequence ID" value="KAG9320613.1"/>
    <property type="molecule type" value="Genomic_DNA"/>
</dbReference>
<evidence type="ECO:0000256" key="4">
    <source>
        <dbReference type="ARBA" id="ARBA00023136"/>
    </source>
</evidence>
<evidence type="ECO:0000256" key="2">
    <source>
        <dbReference type="ARBA" id="ARBA00022692"/>
    </source>
</evidence>
<feature type="transmembrane region" description="Helical" evidence="6">
    <location>
        <begin position="29"/>
        <end position="52"/>
    </location>
</feature>
<name>A0A9P7ZXU1_MORAP</name>
<feature type="transmembrane region" description="Helical" evidence="6">
    <location>
        <begin position="67"/>
        <end position="92"/>
    </location>
</feature>
<evidence type="ECO:0000313" key="8">
    <source>
        <dbReference type="Proteomes" id="UP000717515"/>
    </source>
</evidence>
<comment type="caution">
    <text evidence="7">The sequence shown here is derived from an EMBL/GenBank/DDBJ whole genome shotgun (WGS) entry which is preliminary data.</text>
</comment>
<comment type="subcellular location">
    <subcellularLocation>
        <location evidence="1">Membrane</location>
        <topology evidence="1">Multi-pass membrane protein</topology>
    </subcellularLocation>
</comment>
<feature type="transmembrane region" description="Helical" evidence="6">
    <location>
        <begin position="132"/>
        <end position="152"/>
    </location>
</feature>
<dbReference type="Pfam" id="PF07264">
    <property type="entry name" value="EI24"/>
    <property type="match status" value="1"/>
</dbReference>
<dbReference type="InterPro" id="IPR059112">
    <property type="entry name" value="CysZ/EI24"/>
</dbReference>